<dbReference type="Gene3D" id="1.10.1330.10">
    <property type="entry name" value="Dockerin domain"/>
    <property type="match status" value="1"/>
</dbReference>
<accession>A0A3B1DQ73</accession>
<evidence type="ECO:0008006" key="2">
    <source>
        <dbReference type="Google" id="ProtNLM"/>
    </source>
</evidence>
<dbReference type="Pfam" id="PF00404">
    <property type="entry name" value="Dockerin_1"/>
    <property type="match status" value="1"/>
</dbReference>
<dbReference type="SUPFAM" id="SSF63446">
    <property type="entry name" value="Type I dockerin domain"/>
    <property type="match status" value="1"/>
</dbReference>
<name>A0A3B1DQ73_9ZZZZ</name>
<dbReference type="EMBL" id="UOGK01000180">
    <property type="protein sequence ID" value="VAX39003.1"/>
    <property type="molecule type" value="Genomic_DNA"/>
</dbReference>
<dbReference type="GO" id="GO:0004553">
    <property type="term" value="F:hydrolase activity, hydrolyzing O-glycosyl compounds"/>
    <property type="evidence" value="ECO:0007669"/>
    <property type="project" value="InterPro"/>
</dbReference>
<dbReference type="InterPro" id="IPR018247">
    <property type="entry name" value="EF_Hand_1_Ca_BS"/>
</dbReference>
<gene>
    <name evidence="1" type="ORF">MNBD_PLANCTO03-1132</name>
</gene>
<dbReference type="InterPro" id="IPR002105">
    <property type="entry name" value="Dockerin_1_rpt"/>
</dbReference>
<sequence length="209" mass="23067">MNITFDGPYPEGTKISVKFSEKQRTKNHNGDKVDQHFDLCFATPMDADGVLTAQVAVGPAQMSYEVVHFGSSELMELFMPYESWPVPCVGVVLPEEFEGRYWIDPAGQEEHYYRISFDPGLLPGETVELGVLLEKPIELLEQEFDFPIFGTFAGCIADFNGDGVVDTLDLLAFLNAWTAGSPEADVNDDGEINTLDVLAFLNAWNLGCG</sequence>
<dbReference type="AlphaFoldDB" id="A0A3B1DQ73"/>
<proteinExistence type="predicted"/>
<dbReference type="GO" id="GO:0000272">
    <property type="term" value="P:polysaccharide catabolic process"/>
    <property type="evidence" value="ECO:0007669"/>
    <property type="project" value="InterPro"/>
</dbReference>
<dbReference type="InterPro" id="IPR053783">
    <property type="entry name" value="Dockerin_dom_GC-type"/>
</dbReference>
<reference evidence="1" key="1">
    <citation type="submission" date="2018-06" db="EMBL/GenBank/DDBJ databases">
        <authorList>
            <person name="Zhirakovskaya E."/>
        </authorList>
    </citation>
    <scope>NUCLEOTIDE SEQUENCE</scope>
</reference>
<dbReference type="CDD" id="cd14256">
    <property type="entry name" value="Dockerin_I"/>
    <property type="match status" value="1"/>
</dbReference>
<dbReference type="NCBIfam" id="NF041540">
    <property type="entry name" value="dockerin_GC"/>
    <property type="match status" value="1"/>
</dbReference>
<protein>
    <recommendedName>
        <fullName evidence="2">Dockerin domain-containing protein</fullName>
    </recommendedName>
</protein>
<dbReference type="InterPro" id="IPR036439">
    <property type="entry name" value="Dockerin_dom_sf"/>
</dbReference>
<organism evidence="1">
    <name type="scientific">hydrothermal vent metagenome</name>
    <dbReference type="NCBI Taxonomy" id="652676"/>
    <lineage>
        <taxon>unclassified sequences</taxon>
        <taxon>metagenomes</taxon>
        <taxon>ecological metagenomes</taxon>
    </lineage>
</organism>
<dbReference type="PROSITE" id="PS00018">
    <property type="entry name" value="EF_HAND_1"/>
    <property type="match status" value="2"/>
</dbReference>
<evidence type="ECO:0000313" key="1">
    <source>
        <dbReference type="EMBL" id="VAX39003.1"/>
    </source>
</evidence>